<dbReference type="Proteomes" id="UP000811609">
    <property type="component" value="Chromosome 6"/>
</dbReference>
<keyword evidence="2" id="KW-0812">Transmembrane</keyword>
<evidence type="ECO:0000256" key="2">
    <source>
        <dbReference type="SAM" id="Phobius"/>
    </source>
</evidence>
<comment type="caution">
    <text evidence="3">The sequence shown here is derived from an EMBL/GenBank/DDBJ whole genome shotgun (WGS) entry which is preliminary data.</text>
</comment>
<protein>
    <submittedName>
        <fullName evidence="3">Uncharacterized protein</fullName>
    </submittedName>
</protein>
<evidence type="ECO:0000313" key="3">
    <source>
        <dbReference type="EMBL" id="KAG6652186.1"/>
    </source>
</evidence>
<evidence type="ECO:0000313" key="4">
    <source>
        <dbReference type="Proteomes" id="UP000811609"/>
    </source>
</evidence>
<sequence>MELCNFLRKGSLECQERQRRGCFLGRRQSPRSPGAPSQPRRHRQQTPNIKIMLRLATPTSTNLTPPHFPHYFFSLFVITLFLCFPLFFKHSYHQALLWPLKLQVANPTSTN</sequence>
<feature type="transmembrane region" description="Helical" evidence="2">
    <location>
        <begin position="68"/>
        <end position="88"/>
    </location>
</feature>
<feature type="region of interest" description="Disordered" evidence="1">
    <location>
        <begin position="23"/>
        <end position="47"/>
    </location>
</feature>
<keyword evidence="2" id="KW-0472">Membrane</keyword>
<accession>A0A8T1QCH2</accession>
<name>A0A8T1QCH2_CARIL</name>
<dbReference type="EMBL" id="CM031814">
    <property type="protein sequence ID" value="KAG6652186.1"/>
    <property type="molecule type" value="Genomic_DNA"/>
</dbReference>
<reference evidence="3" key="1">
    <citation type="submission" date="2020-12" db="EMBL/GenBank/DDBJ databases">
        <title>WGS assembly of Carya illinoinensis cv. Pawnee.</title>
        <authorList>
            <person name="Platts A."/>
            <person name="Shu S."/>
            <person name="Wright S."/>
            <person name="Barry K."/>
            <person name="Edger P."/>
            <person name="Pires J.C."/>
            <person name="Schmutz J."/>
        </authorList>
    </citation>
    <scope>NUCLEOTIDE SEQUENCE</scope>
    <source>
        <tissue evidence="3">Leaf</tissue>
    </source>
</reference>
<organism evidence="3 4">
    <name type="scientific">Carya illinoinensis</name>
    <name type="common">Pecan</name>
    <dbReference type="NCBI Taxonomy" id="32201"/>
    <lineage>
        <taxon>Eukaryota</taxon>
        <taxon>Viridiplantae</taxon>
        <taxon>Streptophyta</taxon>
        <taxon>Embryophyta</taxon>
        <taxon>Tracheophyta</taxon>
        <taxon>Spermatophyta</taxon>
        <taxon>Magnoliopsida</taxon>
        <taxon>eudicotyledons</taxon>
        <taxon>Gunneridae</taxon>
        <taxon>Pentapetalae</taxon>
        <taxon>rosids</taxon>
        <taxon>fabids</taxon>
        <taxon>Fagales</taxon>
        <taxon>Juglandaceae</taxon>
        <taxon>Carya</taxon>
    </lineage>
</organism>
<proteinExistence type="predicted"/>
<gene>
    <name evidence="3" type="ORF">CIPAW_06G166500</name>
</gene>
<keyword evidence="4" id="KW-1185">Reference proteome</keyword>
<keyword evidence="2" id="KW-1133">Transmembrane helix</keyword>
<evidence type="ECO:0000256" key="1">
    <source>
        <dbReference type="SAM" id="MobiDB-lite"/>
    </source>
</evidence>
<dbReference type="AlphaFoldDB" id="A0A8T1QCH2"/>